<dbReference type="PROSITE" id="PS00615">
    <property type="entry name" value="C_TYPE_LECTIN_1"/>
    <property type="match status" value="1"/>
</dbReference>
<dbReference type="Proteomes" id="UP001155660">
    <property type="component" value="Chromosome B24"/>
</dbReference>
<dbReference type="Pfam" id="PF00059">
    <property type="entry name" value="Lectin_C"/>
    <property type="match status" value="1"/>
</dbReference>
<gene>
    <name evidence="5" type="primary">LOC109065587</name>
</gene>
<dbReference type="CDD" id="cd03590">
    <property type="entry name" value="CLECT_DC-SIGN_like"/>
    <property type="match status" value="1"/>
</dbReference>
<keyword evidence="3" id="KW-0812">Transmembrane</keyword>
<evidence type="ECO:0000256" key="1">
    <source>
        <dbReference type="ARBA" id="ARBA00022734"/>
    </source>
</evidence>
<dbReference type="AlphaFoldDB" id="A0A9Q9XUT8"/>
<evidence type="ECO:0000256" key="3">
    <source>
        <dbReference type="SAM" id="Phobius"/>
    </source>
</evidence>
<dbReference type="KEGG" id="ccar:109065587"/>
<dbReference type="InterPro" id="IPR001304">
    <property type="entry name" value="C-type_lectin-like"/>
</dbReference>
<keyword evidence="1" id="KW-0430">Lectin</keyword>
<evidence type="ECO:0000259" key="4">
    <source>
        <dbReference type="PROSITE" id="PS50041"/>
    </source>
</evidence>
<accession>A0A9Q9XUT8</accession>
<dbReference type="PANTHER" id="PTHR22803">
    <property type="entry name" value="MANNOSE, PHOSPHOLIPASE, LECTIN RECEPTOR RELATED"/>
    <property type="match status" value="1"/>
</dbReference>
<keyword evidence="2" id="KW-0175">Coiled coil</keyword>
<protein>
    <submittedName>
        <fullName evidence="5">CD209 antigen-like protein C</fullName>
    </submittedName>
</protein>
<dbReference type="OrthoDB" id="8911042at2759"/>
<evidence type="ECO:0000256" key="2">
    <source>
        <dbReference type="SAM" id="Coils"/>
    </source>
</evidence>
<dbReference type="InterPro" id="IPR033989">
    <property type="entry name" value="CD209-like_CTLD"/>
</dbReference>
<dbReference type="SMART" id="SM00034">
    <property type="entry name" value="CLECT"/>
    <property type="match status" value="1"/>
</dbReference>
<dbReference type="InterPro" id="IPR018378">
    <property type="entry name" value="C-type_lectin_CS"/>
</dbReference>
<dbReference type="InterPro" id="IPR050111">
    <property type="entry name" value="C-type_lectin/snaclec_domain"/>
</dbReference>
<feature type="domain" description="C-type lectin" evidence="4">
    <location>
        <begin position="128"/>
        <end position="241"/>
    </location>
</feature>
<dbReference type="GeneID" id="109065587"/>
<dbReference type="GO" id="GO:0030246">
    <property type="term" value="F:carbohydrate binding"/>
    <property type="evidence" value="ECO:0007669"/>
    <property type="project" value="UniProtKB-KW"/>
</dbReference>
<sequence length="246" mass="28500">MNREHGKSVNDIYENDVTKDNFGKRTTDSHTTRIQSSELTGSDDVTIRYSRAAAVVFVLLCVLLLTARIILCATFTQERQQLLTKITNLTEERDHLQTNNMNLTEERDQLKSERNELQKCFADGWKCHQSSLYFISSEIKNWTESRNYCTDRAADLIIINNTEEQDYVKNFSGGSDRFWIGLTDIEVERRWKWVDGSTLTSEFWAPGEPNNIQGKEEDCALNYSAGWADYPCDYMSKWICEKSVLK</sequence>
<dbReference type="RefSeq" id="XP_042608413.1">
    <property type="nucleotide sequence ID" value="XM_042752479.1"/>
</dbReference>
<dbReference type="PROSITE" id="PS50041">
    <property type="entry name" value="C_TYPE_LECTIN_2"/>
    <property type="match status" value="1"/>
</dbReference>
<proteinExistence type="predicted"/>
<organism evidence="5">
    <name type="scientific">Cyprinus carpio</name>
    <name type="common">Common carp</name>
    <dbReference type="NCBI Taxonomy" id="7962"/>
    <lineage>
        <taxon>Eukaryota</taxon>
        <taxon>Metazoa</taxon>
        <taxon>Chordata</taxon>
        <taxon>Craniata</taxon>
        <taxon>Vertebrata</taxon>
        <taxon>Euteleostomi</taxon>
        <taxon>Actinopterygii</taxon>
        <taxon>Neopterygii</taxon>
        <taxon>Teleostei</taxon>
        <taxon>Ostariophysi</taxon>
        <taxon>Cypriniformes</taxon>
        <taxon>Cyprinidae</taxon>
        <taxon>Cyprininae</taxon>
        <taxon>Cyprinus</taxon>
    </lineage>
</organism>
<evidence type="ECO:0000313" key="5">
    <source>
        <dbReference type="RefSeq" id="XP_042608413.1"/>
    </source>
</evidence>
<name>A0A9Q9XUT8_CYPCA</name>
<keyword evidence="3" id="KW-0472">Membrane</keyword>
<feature type="transmembrane region" description="Helical" evidence="3">
    <location>
        <begin position="52"/>
        <end position="75"/>
    </location>
</feature>
<keyword evidence="3" id="KW-1133">Transmembrane helix</keyword>
<feature type="coiled-coil region" evidence="2">
    <location>
        <begin position="72"/>
        <end position="120"/>
    </location>
</feature>
<reference evidence="5" key="1">
    <citation type="submission" date="2025-08" db="UniProtKB">
        <authorList>
            <consortium name="RefSeq"/>
        </authorList>
    </citation>
    <scope>IDENTIFICATION</scope>
    <source>
        <tissue evidence="5">Muscle</tissue>
    </source>
</reference>